<keyword evidence="6" id="KW-1133">Transmembrane helix</keyword>
<feature type="transmembrane region" description="Helical" evidence="6">
    <location>
        <begin position="31"/>
        <end position="49"/>
    </location>
</feature>
<keyword evidence="3" id="KW-0328">Glycosyltransferase</keyword>
<evidence type="ECO:0000256" key="4">
    <source>
        <dbReference type="ARBA" id="ARBA00022968"/>
    </source>
</evidence>
<protein>
    <recommendedName>
        <fullName evidence="9">Glycosyltransferase family 91 protein</fullName>
    </recommendedName>
</protein>
<dbReference type="GeneID" id="11494164"/>
<evidence type="ECO:0000256" key="5">
    <source>
        <dbReference type="ARBA" id="ARBA00023316"/>
    </source>
</evidence>
<dbReference type="Proteomes" id="UP000000689">
    <property type="component" value="Chromosome 10"/>
</dbReference>
<accession>G0WGQ6</accession>
<dbReference type="KEGG" id="ndi:NDAI_0J00920"/>
<dbReference type="GO" id="GO:0071555">
    <property type="term" value="P:cell wall organization"/>
    <property type="evidence" value="ECO:0007669"/>
    <property type="project" value="UniProtKB-KW"/>
</dbReference>
<dbReference type="GO" id="GO:0000030">
    <property type="term" value="F:mannosyltransferase activity"/>
    <property type="evidence" value="ECO:0007669"/>
    <property type="project" value="InterPro"/>
</dbReference>
<gene>
    <name evidence="7" type="primary">NDAI0J00920</name>
    <name evidence="7" type="ordered locus">NDAI_0J00920</name>
</gene>
<dbReference type="eggNOG" id="ENOG502QTZG">
    <property type="taxonomic scope" value="Eukaryota"/>
</dbReference>
<dbReference type="EMBL" id="HE580276">
    <property type="protein sequence ID" value="CCD26984.1"/>
    <property type="molecule type" value="Genomic_DNA"/>
</dbReference>
<evidence type="ECO:0000313" key="7">
    <source>
        <dbReference type="EMBL" id="CCD26984.1"/>
    </source>
</evidence>
<keyword evidence="6" id="KW-0472">Membrane</keyword>
<comment type="similarity">
    <text evidence="2">Belongs to the BMT family.</text>
</comment>
<dbReference type="InterPro" id="IPR021988">
    <property type="entry name" value="BMT1"/>
</dbReference>
<keyword evidence="6" id="KW-0812">Transmembrane</keyword>
<dbReference type="HOGENOM" id="CLU_013841_0_0_1"/>
<dbReference type="OrthoDB" id="3631276at2759"/>
<comment type="subcellular location">
    <subcellularLocation>
        <location evidence="1">Membrane</location>
        <topology evidence="1">Single-pass type II membrane protein</topology>
    </subcellularLocation>
</comment>
<evidence type="ECO:0000256" key="6">
    <source>
        <dbReference type="SAM" id="Phobius"/>
    </source>
</evidence>
<evidence type="ECO:0000313" key="8">
    <source>
        <dbReference type="Proteomes" id="UP000000689"/>
    </source>
</evidence>
<dbReference type="OMA" id="CHYMVSR"/>
<reference evidence="7 8" key="1">
    <citation type="journal article" date="2011" name="Proc. Natl. Acad. Sci. U.S.A.">
        <title>Evolutionary erosion of yeast sex chromosomes by mating-type switching accidents.</title>
        <authorList>
            <person name="Gordon J.L."/>
            <person name="Armisen D."/>
            <person name="Proux-Wera E."/>
            <person name="Oheigeartaigh S.S."/>
            <person name="Byrne K.P."/>
            <person name="Wolfe K.H."/>
        </authorList>
    </citation>
    <scope>NUCLEOTIDE SEQUENCE [LARGE SCALE GENOMIC DNA]</scope>
    <source>
        <strain evidence="8">ATCC 10597 / BCRC 20456 / CBS 421 / NBRC 0211 / NRRL Y-12639</strain>
    </source>
</reference>
<keyword evidence="8" id="KW-1185">Reference proteome</keyword>
<dbReference type="GO" id="GO:0016020">
    <property type="term" value="C:membrane"/>
    <property type="evidence" value="ECO:0007669"/>
    <property type="project" value="UniProtKB-SubCell"/>
</dbReference>
<dbReference type="AlphaFoldDB" id="G0WGQ6"/>
<organism evidence="7 8">
    <name type="scientific">Naumovozyma dairenensis (strain ATCC 10597 / BCRC 20456 / CBS 421 / NBRC 0211 / NRRL Y-12639)</name>
    <name type="common">Saccharomyces dairenensis</name>
    <dbReference type="NCBI Taxonomy" id="1071378"/>
    <lineage>
        <taxon>Eukaryota</taxon>
        <taxon>Fungi</taxon>
        <taxon>Dikarya</taxon>
        <taxon>Ascomycota</taxon>
        <taxon>Saccharomycotina</taxon>
        <taxon>Saccharomycetes</taxon>
        <taxon>Saccharomycetales</taxon>
        <taxon>Saccharomycetaceae</taxon>
        <taxon>Naumovozyma</taxon>
    </lineage>
</organism>
<dbReference type="STRING" id="1071378.G0WGQ6"/>
<evidence type="ECO:0000256" key="3">
    <source>
        <dbReference type="ARBA" id="ARBA00022676"/>
    </source>
</evidence>
<keyword evidence="4" id="KW-0735">Signal-anchor</keyword>
<sequence length="610" mass="71194">MSSSDTLASLAMEKLPNKPKQILRKFQKRNVFIKLIVFILLIITILITVRSDTSQNVVTTYFSSNGYFIPSKNDLVNVDISKKLKSQKLNKSPLSEKVLNQYYEKYKIKAIVPNIDLEKVGKKYKDNNGKNKLHNDQPSLTYEKLPCSEFEYEGTIEYSKDVIELKDDLIDMRRKILKDGGFMSKLITVNEEKNWSDEEIVEKSWKRFGESPVWLESEQCYISFTRVLYSRIHQKTFPYLSLIKAQAFDKDWNEIIGKKIPFNDVSIPEDVERELESLSEQFQENVCDKIKDSSAHEQCLVKHNKSLLEQQRRKEKILSRYFQTYPKVFEIPFKPERDYGNGAEDPHVILKKTDKGEEPVVIYNLFDHNDKKRKMYALLPQKKVDPIIEFKINGREAKDTEKNWTPFFNNDEGESEFSNGSIHFIYSFKPLEILRCSLTDGLCDVVYEKKFLDLDKEDDFSSVHGGSQFVPLPNVLPKVKDQNIWVGFAKMHLQNSGCNPHYYRPMLMLMIENKGIYHLEMTVPIFDFNFDVPSWDMQGTYCDRNNILAPHSIAYWEVVSQDPETKEYEDYMALTLSESDAVSKVIVLKGILNYVIGMYEDKNVKETFVL</sequence>
<evidence type="ECO:0000256" key="1">
    <source>
        <dbReference type="ARBA" id="ARBA00004606"/>
    </source>
</evidence>
<evidence type="ECO:0000256" key="2">
    <source>
        <dbReference type="ARBA" id="ARBA00009486"/>
    </source>
</evidence>
<proteinExistence type="inferred from homology"/>
<dbReference type="Pfam" id="PF12141">
    <property type="entry name" value="BMT"/>
    <property type="match status" value="2"/>
</dbReference>
<evidence type="ECO:0008006" key="9">
    <source>
        <dbReference type="Google" id="ProtNLM"/>
    </source>
</evidence>
<keyword evidence="5" id="KW-0961">Cell wall biogenesis/degradation</keyword>
<keyword evidence="3" id="KW-0808">Transferase</keyword>
<name>G0WGQ6_NAUDC</name>
<dbReference type="RefSeq" id="XP_003672227.1">
    <property type="nucleotide sequence ID" value="XM_003672179.1"/>
</dbReference>